<dbReference type="InterPro" id="IPR051046">
    <property type="entry name" value="MurCDEF_CellWall_CoF430Synth"/>
</dbReference>
<feature type="domain" description="Mur ligase central" evidence="5">
    <location>
        <begin position="109"/>
        <end position="297"/>
    </location>
</feature>
<evidence type="ECO:0000259" key="5">
    <source>
        <dbReference type="Pfam" id="PF08245"/>
    </source>
</evidence>
<dbReference type="PANTHER" id="PTHR43024">
    <property type="entry name" value="UDP-N-ACETYLMURAMOYL-TRIPEPTIDE--D-ALANYL-D-ALANINE LIGASE"/>
    <property type="match status" value="1"/>
</dbReference>
<sequence>MKNIEFNTILQQIGGEIIHGSGNPIIQHVINYPKKEIYDHSLVFHMDKEKIRGKYWNHHEAVVIVTDKPDLCTNLGEQIIVVKTEDIEKAYWRFINYYRGLFDIPVIGVTGTCGKTTTKEMMKQILVEDYKVKATWRSMNSMSVNLRYLTGIDDETEVAVFEMPVAYPGYLKVACCYFQPQIRILLNIGVHHLTGSKTPEAYMKAKGEIVDGLDEEHGILILNADDENIRKVVDSSKFKRVIYFGKSDGSHFRAKNIQYANGGMNFTLEHGGELYEAFVPGYGEHNVYNALAAIAAVSFVDIDIPTAIKRLGVFKQVKQHLEFKKGVNGCSVIDDTWNSSPLSMSTGIEVLKDVSKGKKSIALLGYMPQLGKGKHASRQYEDMGKKAAEAKIDSLIVVGERAEEIGKAAAKYGMDKENIHFCTTGEEVYDTLKPDLQENTVILLKVTHRVMKQTSFKQLREKLIVDNDK</sequence>
<evidence type="ECO:0000256" key="3">
    <source>
        <dbReference type="ARBA" id="ARBA00022840"/>
    </source>
</evidence>
<dbReference type="InterPro" id="IPR036615">
    <property type="entry name" value="Mur_ligase_C_dom_sf"/>
</dbReference>
<dbReference type="SUPFAM" id="SSF53244">
    <property type="entry name" value="MurD-like peptide ligases, peptide-binding domain"/>
    <property type="match status" value="1"/>
</dbReference>
<dbReference type="InterPro" id="IPR013221">
    <property type="entry name" value="Mur_ligase_cen"/>
</dbReference>
<comment type="caution">
    <text evidence="6">The sequence shown here is derived from an EMBL/GenBank/DDBJ whole genome shotgun (WGS) entry which is preliminary data.</text>
</comment>
<dbReference type="InterPro" id="IPR004101">
    <property type="entry name" value="Mur_ligase_C"/>
</dbReference>
<dbReference type="PANTHER" id="PTHR43024:SF1">
    <property type="entry name" value="UDP-N-ACETYLMURAMOYL-TRIPEPTIDE--D-ALANYL-D-ALANINE LIGASE"/>
    <property type="match status" value="1"/>
</dbReference>
<evidence type="ECO:0000313" key="7">
    <source>
        <dbReference type="Proteomes" id="UP001597506"/>
    </source>
</evidence>
<reference evidence="7" key="1">
    <citation type="journal article" date="2019" name="Int. J. Syst. Evol. Microbiol.">
        <title>The Global Catalogue of Microorganisms (GCM) 10K type strain sequencing project: providing services to taxonomists for standard genome sequencing and annotation.</title>
        <authorList>
            <consortium name="The Broad Institute Genomics Platform"/>
            <consortium name="The Broad Institute Genome Sequencing Center for Infectious Disease"/>
            <person name="Wu L."/>
            <person name="Ma J."/>
        </authorList>
    </citation>
    <scope>NUCLEOTIDE SEQUENCE [LARGE SCALE GENOMIC DNA]</scope>
    <source>
        <strain evidence="7">KCTC 3913</strain>
    </source>
</reference>
<dbReference type="GO" id="GO:0016874">
    <property type="term" value="F:ligase activity"/>
    <property type="evidence" value="ECO:0007669"/>
    <property type="project" value="UniProtKB-KW"/>
</dbReference>
<proteinExistence type="predicted"/>
<accession>A0ABW5RLP1</accession>
<dbReference type="Proteomes" id="UP001597506">
    <property type="component" value="Unassembled WGS sequence"/>
</dbReference>
<dbReference type="EMBL" id="JBHUMF010000001">
    <property type="protein sequence ID" value="MFD2679210.1"/>
    <property type="molecule type" value="Genomic_DNA"/>
</dbReference>
<feature type="domain" description="Mur ligase C-terminal" evidence="4">
    <location>
        <begin position="321"/>
        <end position="445"/>
    </location>
</feature>
<keyword evidence="1 6" id="KW-0436">Ligase</keyword>
<name>A0ABW5RLP1_9BACI</name>
<keyword evidence="7" id="KW-1185">Reference proteome</keyword>
<dbReference type="InterPro" id="IPR036565">
    <property type="entry name" value="Mur-like_cat_sf"/>
</dbReference>
<evidence type="ECO:0000259" key="4">
    <source>
        <dbReference type="Pfam" id="PF02875"/>
    </source>
</evidence>
<dbReference type="Gene3D" id="3.90.190.20">
    <property type="entry name" value="Mur ligase, C-terminal domain"/>
    <property type="match status" value="1"/>
</dbReference>
<dbReference type="SUPFAM" id="SSF53623">
    <property type="entry name" value="MurD-like peptide ligases, catalytic domain"/>
    <property type="match status" value="1"/>
</dbReference>
<evidence type="ECO:0000256" key="2">
    <source>
        <dbReference type="ARBA" id="ARBA00022741"/>
    </source>
</evidence>
<keyword evidence="2" id="KW-0547">Nucleotide-binding</keyword>
<gene>
    <name evidence="6" type="ORF">ACFSUL_00440</name>
</gene>
<protein>
    <submittedName>
        <fullName evidence="6">Mur ligase family protein</fullName>
    </submittedName>
</protein>
<dbReference type="Pfam" id="PF08245">
    <property type="entry name" value="Mur_ligase_M"/>
    <property type="match status" value="1"/>
</dbReference>
<organism evidence="6 7">
    <name type="scientific">Bacillus seohaeanensis</name>
    <dbReference type="NCBI Taxonomy" id="284580"/>
    <lineage>
        <taxon>Bacteria</taxon>
        <taxon>Bacillati</taxon>
        <taxon>Bacillota</taxon>
        <taxon>Bacilli</taxon>
        <taxon>Bacillales</taxon>
        <taxon>Bacillaceae</taxon>
        <taxon>Bacillus</taxon>
    </lineage>
</organism>
<dbReference type="RefSeq" id="WP_377931654.1">
    <property type="nucleotide sequence ID" value="NZ_JBHUMF010000001.1"/>
</dbReference>
<keyword evidence="3" id="KW-0067">ATP-binding</keyword>
<evidence type="ECO:0000313" key="6">
    <source>
        <dbReference type="EMBL" id="MFD2679210.1"/>
    </source>
</evidence>
<dbReference type="Gene3D" id="3.40.1190.10">
    <property type="entry name" value="Mur-like, catalytic domain"/>
    <property type="match status" value="1"/>
</dbReference>
<dbReference type="Pfam" id="PF02875">
    <property type="entry name" value="Mur_ligase_C"/>
    <property type="match status" value="1"/>
</dbReference>
<evidence type="ECO:0000256" key="1">
    <source>
        <dbReference type="ARBA" id="ARBA00022598"/>
    </source>
</evidence>